<dbReference type="GO" id="GO:0009236">
    <property type="term" value="P:cobalamin biosynthetic process"/>
    <property type="evidence" value="ECO:0007669"/>
    <property type="project" value="UniProtKB-UniRule"/>
</dbReference>
<evidence type="ECO:0000256" key="11">
    <source>
        <dbReference type="ARBA" id="ARBA00022842"/>
    </source>
</evidence>
<keyword evidence="9 19" id="KW-0808">Transferase</keyword>
<reference evidence="20 21" key="1">
    <citation type="journal article" date="2006" name="Int. J. Syst. Evol. Microbiol.">
        <title>Myroides pelagicus sp. nov., isolated from seawater in Thailand.</title>
        <authorList>
            <person name="Yoon J."/>
            <person name="Maneerat S."/>
            <person name="Kawai F."/>
            <person name="Yokota A."/>
        </authorList>
    </citation>
    <scope>NUCLEOTIDE SEQUENCE [LARGE SCALE GENOMIC DNA]</scope>
    <source>
        <strain evidence="20 21">SM1T</strain>
    </source>
</reference>
<dbReference type="AlphaFoldDB" id="A0A7K1GMA7"/>
<keyword evidence="13 19" id="KW-0472">Membrane</keyword>
<evidence type="ECO:0000313" key="21">
    <source>
        <dbReference type="Proteomes" id="UP000488936"/>
    </source>
</evidence>
<keyword evidence="21" id="KW-1185">Reference proteome</keyword>
<evidence type="ECO:0000256" key="13">
    <source>
        <dbReference type="ARBA" id="ARBA00023136"/>
    </source>
</evidence>
<evidence type="ECO:0000256" key="3">
    <source>
        <dbReference type="ARBA" id="ARBA00004663"/>
    </source>
</evidence>
<keyword evidence="8 19" id="KW-0169">Cobalamin biosynthesis</keyword>
<dbReference type="UniPathway" id="UPA00148">
    <property type="reaction ID" value="UER00238"/>
</dbReference>
<comment type="pathway">
    <text evidence="3 19">Cofactor biosynthesis; adenosylcobalamin biosynthesis; adenosylcobalamin from cob(II)yrinate a,c-diamide: step 7/7.</text>
</comment>
<evidence type="ECO:0000256" key="8">
    <source>
        <dbReference type="ARBA" id="ARBA00022573"/>
    </source>
</evidence>
<dbReference type="HAMAP" id="MF_00719">
    <property type="entry name" value="CobS"/>
    <property type="match status" value="1"/>
</dbReference>
<keyword evidence="7 19" id="KW-1003">Cell membrane</keyword>
<evidence type="ECO:0000313" key="20">
    <source>
        <dbReference type="EMBL" id="MTH29880.1"/>
    </source>
</evidence>
<evidence type="ECO:0000256" key="14">
    <source>
        <dbReference type="ARBA" id="ARBA00025228"/>
    </source>
</evidence>
<name>A0A7K1GMA7_9FLAO</name>
<feature type="transmembrane region" description="Helical" evidence="19">
    <location>
        <begin position="182"/>
        <end position="200"/>
    </location>
</feature>
<sequence length="258" mass="28689">MMRKELTYLGTAIMFFTRIPIPFKLPYSTEIMNKSQKYFPFVGIIVGLFTALVYAGAMTFFSVQISMIIATIASVLLTGAFHEDGFTDSCDAFGGGYGKEKIMTIMKDSRIGAYGVIGIILLLLLKITTLTEIGTHSTPLVIFTLISGHAVSRFHAGMAIYTHEYVQDIDKSKSKPLASKRLPWANVLIGFGTILIPFVIYQQWLLLMAIPISYLGKIYLTYYFKKHIGGYTGDGLGAIQQVSEVIYYLTILALCSYM</sequence>
<dbReference type="EC" id="2.7.8.26" evidence="5 19"/>
<feature type="transmembrane region" description="Helical" evidence="19">
    <location>
        <begin position="63"/>
        <end position="81"/>
    </location>
</feature>
<organism evidence="20 21">
    <name type="scientific">Myroides pelagicus</name>
    <dbReference type="NCBI Taxonomy" id="270914"/>
    <lineage>
        <taxon>Bacteria</taxon>
        <taxon>Pseudomonadati</taxon>
        <taxon>Bacteroidota</taxon>
        <taxon>Flavobacteriia</taxon>
        <taxon>Flavobacteriales</taxon>
        <taxon>Flavobacteriaceae</taxon>
        <taxon>Myroides</taxon>
    </lineage>
</organism>
<feature type="transmembrane region" description="Helical" evidence="19">
    <location>
        <begin position="206"/>
        <end position="224"/>
    </location>
</feature>
<evidence type="ECO:0000256" key="9">
    <source>
        <dbReference type="ARBA" id="ARBA00022679"/>
    </source>
</evidence>
<comment type="cofactor">
    <cofactor evidence="1 19">
        <name>Mg(2+)</name>
        <dbReference type="ChEBI" id="CHEBI:18420"/>
    </cofactor>
</comment>
<comment type="catalytic activity">
    <reaction evidence="17 19">
        <text>alpha-ribazole + adenosylcob(III)inamide-GDP = adenosylcob(III)alamin + GMP + H(+)</text>
        <dbReference type="Rhea" id="RHEA:16049"/>
        <dbReference type="ChEBI" id="CHEBI:10329"/>
        <dbReference type="ChEBI" id="CHEBI:15378"/>
        <dbReference type="ChEBI" id="CHEBI:18408"/>
        <dbReference type="ChEBI" id="CHEBI:58115"/>
        <dbReference type="ChEBI" id="CHEBI:60487"/>
        <dbReference type="EC" id="2.7.8.26"/>
    </reaction>
</comment>
<feature type="transmembrane region" description="Helical" evidence="19">
    <location>
        <begin position="38"/>
        <end position="57"/>
    </location>
</feature>
<feature type="transmembrane region" description="Helical" evidence="19">
    <location>
        <begin position="111"/>
        <end position="128"/>
    </location>
</feature>
<evidence type="ECO:0000256" key="17">
    <source>
        <dbReference type="ARBA" id="ARBA00048623"/>
    </source>
</evidence>
<dbReference type="Proteomes" id="UP000488936">
    <property type="component" value="Unassembled WGS sequence"/>
</dbReference>
<evidence type="ECO:0000256" key="4">
    <source>
        <dbReference type="ARBA" id="ARBA00010561"/>
    </source>
</evidence>
<dbReference type="PANTHER" id="PTHR34148">
    <property type="entry name" value="ADENOSYLCOBINAMIDE-GDP RIBAZOLETRANSFERASE"/>
    <property type="match status" value="1"/>
</dbReference>
<keyword evidence="12 19" id="KW-1133">Transmembrane helix</keyword>
<dbReference type="GO" id="GO:0008818">
    <property type="term" value="F:cobalamin 5'-phosphate synthase activity"/>
    <property type="evidence" value="ECO:0007669"/>
    <property type="project" value="UniProtKB-UniRule"/>
</dbReference>
<dbReference type="Pfam" id="PF02654">
    <property type="entry name" value="CobS"/>
    <property type="match status" value="1"/>
</dbReference>
<dbReference type="GO" id="GO:0051073">
    <property type="term" value="F:adenosylcobinamide-GDP ribazoletransferase activity"/>
    <property type="evidence" value="ECO:0007669"/>
    <property type="project" value="UniProtKB-UniRule"/>
</dbReference>
<keyword evidence="11 19" id="KW-0460">Magnesium</keyword>
<accession>A0A7K1GMA7</accession>
<evidence type="ECO:0000256" key="1">
    <source>
        <dbReference type="ARBA" id="ARBA00001946"/>
    </source>
</evidence>
<dbReference type="PANTHER" id="PTHR34148:SF1">
    <property type="entry name" value="ADENOSYLCOBINAMIDE-GDP RIBAZOLETRANSFERASE"/>
    <property type="match status" value="1"/>
</dbReference>
<evidence type="ECO:0000256" key="7">
    <source>
        <dbReference type="ARBA" id="ARBA00022475"/>
    </source>
</evidence>
<evidence type="ECO:0000256" key="19">
    <source>
        <dbReference type="HAMAP-Rule" id="MF_00719"/>
    </source>
</evidence>
<evidence type="ECO:0000256" key="10">
    <source>
        <dbReference type="ARBA" id="ARBA00022692"/>
    </source>
</evidence>
<dbReference type="EMBL" id="WMJY01000015">
    <property type="protein sequence ID" value="MTH29880.1"/>
    <property type="molecule type" value="Genomic_DNA"/>
</dbReference>
<evidence type="ECO:0000256" key="5">
    <source>
        <dbReference type="ARBA" id="ARBA00013200"/>
    </source>
</evidence>
<evidence type="ECO:0000256" key="16">
    <source>
        <dbReference type="ARBA" id="ARBA00032853"/>
    </source>
</evidence>
<comment type="subcellular location">
    <subcellularLocation>
        <location evidence="2 19">Cell membrane</location>
        <topology evidence="2 19">Multi-pass membrane protein</topology>
    </subcellularLocation>
</comment>
<dbReference type="NCBIfam" id="TIGR00317">
    <property type="entry name" value="cobS"/>
    <property type="match status" value="1"/>
</dbReference>
<comment type="caution">
    <text evidence="20">The sequence shown here is derived from an EMBL/GenBank/DDBJ whole genome shotgun (WGS) entry which is preliminary data.</text>
</comment>
<dbReference type="NCBIfam" id="NF001277">
    <property type="entry name" value="PRK00235.1-3"/>
    <property type="match status" value="1"/>
</dbReference>
<evidence type="ECO:0000256" key="12">
    <source>
        <dbReference type="ARBA" id="ARBA00022989"/>
    </source>
</evidence>
<keyword evidence="10 19" id="KW-0812">Transmembrane</keyword>
<comment type="catalytic activity">
    <reaction evidence="18 19">
        <text>alpha-ribazole 5'-phosphate + adenosylcob(III)inamide-GDP = adenosylcob(III)alamin 5'-phosphate + GMP + H(+)</text>
        <dbReference type="Rhea" id="RHEA:23560"/>
        <dbReference type="ChEBI" id="CHEBI:15378"/>
        <dbReference type="ChEBI" id="CHEBI:57918"/>
        <dbReference type="ChEBI" id="CHEBI:58115"/>
        <dbReference type="ChEBI" id="CHEBI:60487"/>
        <dbReference type="ChEBI" id="CHEBI:60493"/>
        <dbReference type="EC" id="2.7.8.26"/>
    </reaction>
</comment>
<comment type="function">
    <text evidence="14 19">Joins adenosylcobinamide-GDP and alpha-ribazole to generate adenosylcobalamin (Ado-cobalamin). Also synthesizes adenosylcobalamin 5'-phosphate from adenosylcobinamide-GDP and alpha-ribazole 5'-phosphate.</text>
</comment>
<dbReference type="InterPro" id="IPR003805">
    <property type="entry name" value="CobS"/>
</dbReference>
<evidence type="ECO:0000256" key="2">
    <source>
        <dbReference type="ARBA" id="ARBA00004651"/>
    </source>
</evidence>
<evidence type="ECO:0000256" key="6">
    <source>
        <dbReference type="ARBA" id="ARBA00015850"/>
    </source>
</evidence>
<feature type="transmembrane region" description="Helical" evidence="19">
    <location>
        <begin position="140"/>
        <end position="161"/>
    </location>
</feature>
<proteinExistence type="inferred from homology"/>
<comment type="similarity">
    <text evidence="4 19">Belongs to the CobS family.</text>
</comment>
<protein>
    <recommendedName>
        <fullName evidence="6 19">Adenosylcobinamide-GDP ribazoletransferase</fullName>
        <ecNumber evidence="5 19">2.7.8.26</ecNumber>
    </recommendedName>
    <alternativeName>
        <fullName evidence="16 19">Cobalamin synthase</fullName>
    </alternativeName>
    <alternativeName>
        <fullName evidence="15 19">Cobalamin-5'-phosphate synthase</fullName>
    </alternativeName>
</protein>
<dbReference type="GO" id="GO:0005886">
    <property type="term" value="C:plasma membrane"/>
    <property type="evidence" value="ECO:0007669"/>
    <property type="project" value="UniProtKB-SubCell"/>
</dbReference>
<gene>
    <name evidence="19" type="primary">cobS</name>
    <name evidence="20" type="ORF">GJV77_08105</name>
</gene>
<evidence type="ECO:0000256" key="18">
    <source>
        <dbReference type="ARBA" id="ARBA00049504"/>
    </source>
</evidence>
<evidence type="ECO:0000256" key="15">
    <source>
        <dbReference type="ARBA" id="ARBA00032605"/>
    </source>
</evidence>